<name>A0A0K8MID8_9LACO</name>
<keyword evidence="6" id="KW-1185">Reference proteome</keyword>
<evidence type="ECO:0000313" key="5">
    <source>
        <dbReference type="EMBL" id="GAP00321.1"/>
    </source>
</evidence>
<keyword evidence="3" id="KW-0560">Oxidoreductase</keyword>
<dbReference type="Gene3D" id="3.20.20.100">
    <property type="entry name" value="NADP-dependent oxidoreductase domain"/>
    <property type="match status" value="1"/>
</dbReference>
<comment type="similarity">
    <text evidence="1">Belongs to the aldo/keto reductase family.</text>
</comment>
<dbReference type="PANTHER" id="PTHR43827:SF3">
    <property type="entry name" value="NADP-DEPENDENT OXIDOREDUCTASE DOMAIN-CONTAINING PROTEIN"/>
    <property type="match status" value="1"/>
</dbReference>
<proteinExistence type="inferred from homology"/>
<feature type="domain" description="NADP-dependent oxidoreductase" evidence="4">
    <location>
        <begin position="2"/>
        <end position="168"/>
    </location>
</feature>
<dbReference type="Pfam" id="PF00248">
    <property type="entry name" value="Aldo_ket_red"/>
    <property type="match status" value="1"/>
</dbReference>
<evidence type="ECO:0000256" key="1">
    <source>
        <dbReference type="ARBA" id="ARBA00007905"/>
    </source>
</evidence>
<dbReference type="Proteomes" id="UP000253891">
    <property type="component" value="Unassembled WGS sequence"/>
</dbReference>
<sequence length="186" mass="20058">MEYLDLILIHAPKPWADYTGTDGFAAGNLAAWQGLEAAYQAGKVRAIGVANFDQADLQNLLDHGTVAPMVDQVLAHIGKTPLDLIDFAQNHDILVEAHSPFGHGDLVSNSDLQAIAGTYGVTVPQLAVRYLLQLGLAPLPKATSADHMRSNAAIDFVISDADMAKLKAWTGFHYSDETSVFPVYQK</sequence>
<keyword evidence="2" id="KW-0521">NADP</keyword>
<accession>A0A0K8MID8</accession>
<dbReference type="EMBL" id="DF968005">
    <property type="protein sequence ID" value="GAP00321.1"/>
    <property type="molecule type" value="Genomic_DNA"/>
</dbReference>
<dbReference type="PANTHER" id="PTHR43827">
    <property type="entry name" value="2,5-DIKETO-D-GLUCONIC ACID REDUCTASE"/>
    <property type="match status" value="1"/>
</dbReference>
<reference evidence="5 6" key="1">
    <citation type="journal article" date="2015" name="BMC Genomics">
        <title>Comparative genomics of Fructobacillus spp. and Leuconostoc spp. reveals niche-specific evolution of Fructobacillus spp.</title>
        <authorList>
            <person name="Endo A."/>
            <person name="Tanizawa Y."/>
            <person name="Tanaka N."/>
            <person name="Maeno S."/>
            <person name="Kumar H."/>
            <person name="Shiwa Y."/>
            <person name="Okada S."/>
            <person name="Yoshikawa H."/>
            <person name="Dicks L."/>
            <person name="Nakagawa J."/>
            <person name="Arita M."/>
        </authorList>
    </citation>
    <scope>NUCLEOTIDE SEQUENCE [LARGE SCALE GENOMIC DNA]</scope>
    <source>
        <strain evidence="5 6">JCM 12225</strain>
    </source>
</reference>
<organism evidence="5 6">
    <name type="scientific">Fructobacillus ficulneus</name>
    <dbReference type="NCBI Taxonomy" id="157463"/>
    <lineage>
        <taxon>Bacteria</taxon>
        <taxon>Bacillati</taxon>
        <taxon>Bacillota</taxon>
        <taxon>Bacilli</taxon>
        <taxon>Lactobacillales</taxon>
        <taxon>Lactobacillaceae</taxon>
        <taxon>Fructobacillus</taxon>
    </lineage>
</organism>
<dbReference type="AlphaFoldDB" id="A0A0K8MID8"/>
<dbReference type="GO" id="GO:0016616">
    <property type="term" value="F:oxidoreductase activity, acting on the CH-OH group of donors, NAD or NADP as acceptor"/>
    <property type="evidence" value="ECO:0007669"/>
    <property type="project" value="UniProtKB-ARBA"/>
</dbReference>
<protein>
    <recommendedName>
        <fullName evidence="4">NADP-dependent oxidoreductase domain-containing protein</fullName>
    </recommendedName>
</protein>
<dbReference type="InterPro" id="IPR036812">
    <property type="entry name" value="NAD(P)_OxRdtase_dom_sf"/>
</dbReference>
<evidence type="ECO:0000259" key="4">
    <source>
        <dbReference type="Pfam" id="PF00248"/>
    </source>
</evidence>
<dbReference type="STRING" id="157463.GCA_001047075_01209"/>
<evidence type="ECO:0000313" key="6">
    <source>
        <dbReference type="Proteomes" id="UP000253891"/>
    </source>
</evidence>
<dbReference type="SUPFAM" id="SSF51430">
    <property type="entry name" value="NAD(P)-linked oxidoreductase"/>
    <property type="match status" value="1"/>
</dbReference>
<dbReference type="InterPro" id="IPR020471">
    <property type="entry name" value="AKR"/>
</dbReference>
<evidence type="ECO:0000256" key="2">
    <source>
        <dbReference type="ARBA" id="ARBA00022857"/>
    </source>
</evidence>
<evidence type="ECO:0000256" key="3">
    <source>
        <dbReference type="ARBA" id="ARBA00023002"/>
    </source>
</evidence>
<dbReference type="CDD" id="cd19071">
    <property type="entry name" value="AKR_AKR1-5-like"/>
    <property type="match status" value="1"/>
</dbReference>
<dbReference type="InterPro" id="IPR023210">
    <property type="entry name" value="NADP_OxRdtase_dom"/>
</dbReference>
<gene>
    <name evidence="5" type="ORF">FFIC_283380</name>
</gene>
<dbReference type="PRINTS" id="PR00069">
    <property type="entry name" value="ALDKETRDTASE"/>
</dbReference>